<evidence type="ECO:0000313" key="2">
    <source>
        <dbReference type="EMBL" id="KNB70031.1"/>
    </source>
</evidence>
<evidence type="ECO:0000313" key="1">
    <source>
        <dbReference type="EMBL" id="GED72718.1"/>
    </source>
</evidence>
<protein>
    <recommendedName>
        <fullName evidence="5">Transcriptional regulator</fullName>
    </recommendedName>
</protein>
<dbReference type="RefSeq" id="WP_049742075.1">
    <property type="nucleotide sequence ID" value="NZ_BJON01000033.1"/>
</dbReference>
<sequence length="431" mass="49479">MEIRVAVIGTKNMVQKVISSNTHEQVQIRPYVYDRPEYSEQLIDEAINNDVFLFTGPIPFFLGKQKIEERGLLAMYIPTDELAFSVSLNYVTHHRKIPPTRLSIDIPRREIVTNILSELSIEPENIFIKEFIYTDHHFITKEMVAFHQHNWESGNVDFVLTSVQSVFDELQKKNIPSFRVIIPHKNILDTLQRAVTEGELLLSKKSQIATGIIEINADQQGKEVLDEQVWNQMQGLLMDFSQKMNASLKMIDRHTFIMYGTKGGIQQITEDYRVFPLIDQLVRLHHTPIHFGFGFGLTAVEAEEHAHIGLYHAKKMGEHAAFIVTEDKQVIGPLNKSVTKTFQLQSQDDQTLMIAKKTGVSVSAITKMMNFIDLRQNQIFSANDLANYLQVSKRTSERLLKKLVDSQFAEISGEEQPYHKGRPRALYKLLI</sequence>
<proteinExistence type="predicted"/>
<reference evidence="1 4" key="3">
    <citation type="submission" date="2019-06" db="EMBL/GenBank/DDBJ databases">
        <title>Whole genome shotgun sequence of Brevibacillus reuszeri NBRC 15719.</title>
        <authorList>
            <person name="Hosoyama A."/>
            <person name="Uohara A."/>
            <person name="Ohji S."/>
            <person name="Ichikawa N."/>
        </authorList>
    </citation>
    <scope>NUCLEOTIDE SEQUENCE [LARGE SCALE GENOMIC DNA]</scope>
    <source>
        <strain evidence="1 4">NBRC 15719</strain>
    </source>
</reference>
<evidence type="ECO:0008006" key="5">
    <source>
        <dbReference type="Google" id="ProtNLM"/>
    </source>
</evidence>
<evidence type="ECO:0000313" key="3">
    <source>
        <dbReference type="Proteomes" id="UP000036834"/>
    </source>
</evidence>
<dbReference type="Proteomes" id="UP000036834">
    <property type="component" value="Unassembled WGS sequence"/>
</dbReference>
<evidence type="ECO:0000313" key="4">
    <source>
        <dbReference type="Proteomes" id="UP000319578"/>
    </source>
</evidence>
<dbReference type="PATRIC" id="fig|54915.3.peg.5202"/>
<dbReference type="OrthoDB" id="4986073at2"/>
<reference evidence="2" key="2">
    <citation type="submission" date="2015-07" db="EMBL/GenBank/DDBJ databases">
        <title>MeaNS - Measles Nucleotide Surveillance Program.</title>
        <authorList>
            <person name="Tran T."/>
            <person name="Druce J."/>
        </authorList>
    </citation>
    <scope>NUCLEOTIDE SEQUENCE</scope>
    <source>
        <strain evidence="2">DSM 9887</strain>
    </source>
</reference>
<dbReference type="STRING" id="54915.ADS79_29890"/>
<accession>A0A0K9YMY5</accession>
<dbReference type="EMBL" id="BJON01000033">
    <property type="protein sequence ID" value="GED72718.1"/>
    <property type="molecule type" value="Genomic_DNA"/>
</dbReference>
<dbReference type="AlphaFoldDB" id="A0A0K9YMY5"/>
<dbReference type="Proteomes" id="UP000319578">
    <property type="component" value="Unassembled WGS sequence"/>
</dbReference>
<comment type="caution">
    <text evidence="2">The sequence shown here is derived from an EMBL/GenBank/DDBJ whole genome shotgun (WGS) entry which is preliminary data.</text>
</comment>
<gene>
    <name evidence="2" type="ORF">ADS79_29890</name>
    <name evidence="1" type="ORF">BRE01_64200</name>
</gene>
<reference evidence="3" key="1">
    <citation type="submission" date="2015-07" db="EMBL/GenBank/DDBJ databases">
        <title>Genome sequencing project for genomic taxonomy and phylogenomics of Bacillus-like bacteria.</title>
        <authorList>
            <person name="Liu B."/>
            <person name="Wang J."/>
            <person name="Zhu Y."/>
            <person name="Liu G."/>
            <person name="Chen Q."/>
            <person name="Chen Z."/>
            <person name="Lan J."/>
            <person name="Che J."/>
            <person name="Ge C."/>
            <person name="Shi H."/>
            <person name="Pan Z."/>
            <person name="Liu X."/>
        </authorList>
    </citation>
    <scope>NUCLEOTIDE SEQUENCE [LARGE SCALE GENOMIC DNA]</scope>
    <source>
        <strain evidence="3">DSM 9887</strain>
    </source>
</reference>
<keyword evidence="4" id="KW-1185">Reference proteome</keyword>
<name>A0A0K9YMY5_9BACL</name>
<organism evidence="2 3">
    <name type="scientific">Brevibacillus reuszeri</name>
    <dbReference type="NCBI Taxonomy" id="54915"/>
    <lineage>
        <taxon>Bacteria</taxon>
        <taxon>Bacillati</taxon>
        <taxon>Bacillota</taxon>
        <taxon>Bacilli</taxon>
        <taxon>Bacillales</taxon>
        <taxon>Paenibacillaceae</taxon>
        <taxon>Brevibacillus</taxon>
    </lineage>
</organism>
<dbReference type="EMBL" id="LGIQ01000011">
    <property type="protein sequence ID" value="KNB70031.1"/>
    <property type="molecule type" value="Genomic_DNA"/>
</dbReference>